<dbReference type="PANTHER" id="PTHR34853">
    <property type="match status" value="1"/>
</dbReference>
<dbReference type="Pfam" id="PF03729">
    <property type="entry name" value="DUF308"/>
    <property type="match status" value="2"/>
</dbReference>
<accession>A0ABZ2TX21</accession>
<feature type="transmembrane region" description="Helical" evidence="1">
    <location>
        <begin position="31"/>
        <end position="48"/>
    </location>
</feature>
<evidence type="ECO:0000313" key="2">
    <source>
        <dbReference type="EMBL" id="WYY06034.1"/>
    </source>
</evidence>
<keyword evidence="3" id="KW-1185">Reference proteome</keyword>
<dbReference type="InterPro" id="IPR005325">
    <property type="entry name" value="DUF308_memb"/>
</dbReference>
<feature type="transmembrane region" description="Helical" evidence="1">
    <location>
        <begin position="7"/>
        <end position="25"/>
    </location>
</feature>
<evidence type="ECO:0000313" key="3">
    <source>
        <dbReference type="Proteomes" id="UP001479933"/>
    </source>
</evidence>
<organism evidence="2 3">
    <name type="scientific">Gordonia hydrophobica</name>
    <dbReference type="NCBI Taxonomy" id="40516"/>
    <lineage>
        <taxon>Bacteria</taxon>
        <taxon>Bacillati</taxon>
        <taxon>Actinomycetota</taxon>
        <taxon>Actinomycetes</taxon>
        <taxon>Mycobacteriales</taxon>
        <taxon>Gordoniaceae</taxon>
        <taxon>Gordonia</taxon>
    </lineage>
</organism>
<dbReference type="Gene3D" id="3.40.50.1820">
    <property type="entry name" value="alpha/beta hydrolase"/>
    <property type="match status" value="2"/>
</dbReference>
<keyword evidence="1" id="KW-0812">Transmembrane</keyword>
<feature type="transmembrane region" description="Helical" evidence="1">
    <location>
        <begin position="112"/>
        <end position="132"/>
    </location>
</feature>
<dbReference type="InterPro" id="IPR005152">
    <property type="entry name" value="Lipase_secreted"/>
</dbReference>
<proteinExistence type="predicted"/>
<feature type="transmembrane region" description="Helical" evidence="1">
    <location>
        <begin position="83"/>
        <end position="100"/>
    </location>
</feature>
<dbReference type="Pfam" id="PF03583">
    <property type="entry name" value="LIP"/>
    <property type="match status" value="1"/>
</dbReference>
<dbReference type="SUPFAM" id="SSF53474">
    <property type="entry name" value="alpha/beta-Hydrolases"/>
    <property type="match status" value="1"/>
</dbReference>
<keyword evidence="1" id="KW-1133">Transmembrane helix</keyword>
<dbReference type="InterPro" id="IPR029058">
    <property type="entry name" value="AB_hydrolase_fold"/>
</dbReference>
<dbReference type="PANTHER" id="PTHR34853:SF1">
    <property type="entry name" value="LIPASE 5"/>
    <property type="match status" value="1"/>
</dbReference>
<reference evidence="2 3" key="1">
    <citation type="journal article" date="2023" name="Virus Evol.">
        <title>Computational host range prediction-The good, the bad, and the ugly.</title>
        <authorList>
            <person name="Howell A.A."/>
            <person name="Versoza C.J."/>
            <person name="Pfeifer S.P."/>
        </authorList>
    </citation>
    <scope>NUCLEOTIDE SEQUENCE [LARGE SCALE GENOMIC DNA]</scope>
    <source>
        <strain evidence="2 3">1610/1b</strain>
    </source>
</reference>
<keyword evidence="1" id="KW-0472">Membrane</keyword>
<dbReference type="RefSeq" id="WP_066161643.1">
    <property type="nucleotide sequence ID" value="NZ_CP136137.1"/>
</dbReference>
<sequence length="564" mass="58640">MAPSQRLWRALLACAAIALGVLLLLRPFDSVPWAAAALAFGLIIGGAAELFDDDVRASRARLAVAIVMPIVGVALLVWRGLSIFGIAVAAAVALVAWAIGRWAHAAQRGRGWVADTLLGIGAVAAAVLAVSWPGVSVFLVMSALGIALIWRGVGFGLALFRSPDRAPRTHLTLRTIGAVLAVVVTIPLVVATFAMRGTAPEPGDFYAADLPPDAAPGTLVKFEPTTEGVPDHARAWKILYTTIRDDRPALASGVVLAPTAPAAAPRPVIAWAHGTSGIAENCAPSMNSTPFAHIPGLTQVVANGWVLVATDYVGMGTPGPSPYVIGDGEARSVLDSIRAARRLPGIEMGTQTVVWGHSQGGHAALWTELLAPSYAPDTGVIATAALAPASDLSALATSLETMPAGALLAAYVLDAYVAAYPDVHYDEYVKLQARLPIRGIAARCLWSRAVPVSLTEALILGTDFYRQDPTAGPLGERLAQNTPTDRLPVPTFIAQGLADDVIAPSSQDAYAARQCGTGSTLDYQTYPGLGHMTLIDDDSPAVSTLLSWTTARFAGGAPTQTCTG</sequence>
<protein>
    <submittedName>
        <fullName evidence="2">Lipase family protein</fullName>
    </submittedName>
</protein>
<dbReference type="Proteomes" id="UP001479933">
    <property type="component" value="Chromosome"/>
</dbReference>
<feature type="transmembrane region" description="Helical" evidence="1">
    <location>
        <begin position="60"/>
        <end position="77"/>
    </location>
</feature>
<feature type="transmembrane region" description="Helical" evidence="1">
    <location>
        <begin position="138"/>
        <end position="160"/>
    </location>
</feature>
<evidence type="ECO:0000256" key="1">
    <source>
        <dbReference type="SAM" id="Phobius"/>
    </source>
</evidence>
<gene>
    <name evidence="2" type="ORF">RVF87_13210</name>
</gene>
<name>A0ABZ2TX21_9ACTN</name>
<dbReference type="EMBL" id="CP136137">
    <property type="protein sequence ID" value="WYY06034.1"/>
    <property type="molecule type" value="Genomic_DNA"/>
</dbReference>
<feature type="transmembrane region" description="Helical" evidence="1">
    <location>
        <begin position="172"/>
        <end position="195"/>
    </location>
</feature>